<dbReference type="InterPro" id="IPR013761">
    <property type="entry name" value="SAM/pointed_sf"/>
</dbReference>
<dbReference type="AlphaFoldDB" id="A0A9W9YUZ0"/>
<dbReference type="Pfam" id="PF02198">
    <property type="entry name" value="SAM_PNT"/>
    <property type="match status" value="1"/>
</dbReference>
<feature type="domain" description="Ubiquitin-like" evidence="1">
    <location>
        <begin position="153"/>
        <end position="229"/>
    </location>
</feature>
<dbReference type="OrthoDB" id="10574831at2759"/>
<keyword evidence="4" id="KW-1185">Reference proteome</keyword>
<dbReference type="GO" id="GO:0043565">
    <property type="term" value="F:sequence-specific DNA binding"/>
    <property type="evidence" value="ECO:0007669"/>
    <property type="project" value="InterPro"/>
</dbReference>
<dbReference type="Gene3D" id="1.10.150.50">
    <property type="entry name" value="Transcription Factor, Ets-1"/>
    <property type="match status" value="1"/>
</dbReference>
<dbReference type="InterPro" id="IPR003118">
    <property type="entry name" value="Pointed_dom"/>
</dbReference>
<dbReference type="PROSITE" id="PS50053">
    <property type="entry name" value="UBIQUITIN_2"/>
    <property type="match status" value="1"/>
</dbReference>
<dbReference type="SUPFAM" id="SSF54236">
    <property type="entry name" value="Ubiquitin-like"/>
    <property type="match status" value="1"/>
</dbReference>
<gene>
    <name evidence="3" type="ORF">OS493_005422</name>
</gene>
<dbReference type="PROSITE" id="PS51433">
    <property type="entry name" value="PNT"/>
    <property type="match status" value="1"/>
</dbReference>
<comment type="caution">
    <text evidence="3">The sequence shown here is derived from an EMBL/GenBank/DDBJ whole genome shotgun (WGS) entry which is preliminary data.</text>
</comment>
<dbReference type="SUPFAM" id="SSF47769">
    <property type="entry name" value="SAM/Pointed domain"/>
    <property type="match status" value="1"/>
</dbReference>
<evidence type="ECO:0000259" key="2">
    <source>
        <dbReference type="PROSITE" id="PS51433"/>
    </source>
</evidence>
<dbReference type="EMBL" id="MU827303">
    <property type="protein sequence ID" value="KAJ7365318.1"/>
    <property type="molecule type" value="Genomic_DNA"/>
</dbReference>
<sequence>MGKKVGKKQRVTREEDKIREKALEQDYQDKCNALACRLKDHRNLLELILQLTCCNGEDLCNSTLCQELKERHAHSITLIKFLLEKVGTTLDVLPKQTQVSLHEMLCTDEKLRAKLEKSFQFGKKRKWKSYKAAHLNFSPAAQGEDSSSGEEFYQMFVHGIKDERPLVLMLKQGDLGQALRDVVQEKCPKLPSSFILLHQGRKISLGHTLREQGLTQDCNIHVHFALYGGMEKEKQDSTLANGRERINKGPQKWKKAEVVKWINEVCEMYEIDEGDVSKLKTLSGAGLNQLDRQDWIERSPNQGDFFFKLWIKLTKTSQETDVSDITKSPLPHQESRVGEKFRFCSLSFPIVPSVFKYLGAKGTHVNLVL</sequence>
<organism evidence="3 4">
    <name type="scientific">Desmophyllum pertusum</name>
    <dbReference type="NCBI Taxonomy" id="174260"/>
    <lineage>
        <taxon>Eukaryota</taxon>
        <taxon>Metazoa</taxon>
        <taxon>Cnidaria</taxon>
        <taxon>Anthozoa</taxon>
        <taxon>Hexacorallia</taxon>
        <taxon>Scleractinia</taxon>
        <taxon>Caryophylliina</taxon>
        <taxon>Caryophylliidae</taxon>
        <taxon>Desmophyllum</taxon>
    </lineage>
</organism>
<feature type="domain" description="PNT" evidence="2">
    <location>
        <begin position="232"/>
        <end position="317"/>
    </location>
</feature>
<proteinExistence type="predicted"/>
<dbReference type="Proteomes" id="UP001163046">
    <property type="component" value="Unassembled WGS sequence"/>
</dbReference>
<protein>
    <recommendedName>
        <fullName evidence="5">Ubiquitin-like domain-containing protein</fullName>
    </recommendedName>
</protein>
<evidence type="ECO:0000259" key="1">
    <source>
        <dbReference type="PROSITE" id="PS50053"/>
    </source>
</evidence>
<name>A0A9W9YUZ0_9CNID</name>
<evidence type="ECO:0008006" key="5">
    <source>
        <dbReference type="Google" id="ProtNLM"/>
    </source>
</evidence>
<accession>A0A9W9YUZ0</accession>
<dbReference type="SMART" id="SM00251">
    <property type="entry name" value="SAM_PNT"/>
    <property type="match status" value="1"/>
</dbReference>
<evidence type="ECO:0000313" key="3">
    <source>
        <dbReference type="EMBL" id="KAJ7365318.1"/>
    </source>
</evidence>
<dbReference type="InterPro" id="IPR000626">
    <property type="entry name" value="Ubiquitin-like_dom"/>
</dbReference>
<reference evidence="3" key="1">
    <citation type="submission" date="2023-01" db="EMBL/GenBank/DDBJ databases">
        <title>Genome assembly of the deep-sea coral Lophelia pertusa.</title>
        <authorList>
            <person name="Herrera S."/>
            <person name="Cordes E."/>
        </authorList>
    </citation>
    <scope>NUCLEOTIDE SEQUENCE</scope>
    <source>
        <strain evidence="3">USNM1676648</strain>
        <tissue evidence="3">Polyp</tissue>
    </source>
</reference>
<dbReference type="CDD" id="cd17039">
    <property type="entry name" value="Ubl_ubiquitin_like"/>
    <property type="match status" value="1"/>
</dbReference>
<evidence type="ECO:0000313" key="4">
    <source>
        <dbReference type="Proteomes" id="UP001163046"/>
    </source>
</evidence>
<dbReference type="InterPro" id="IPR029071">
    <property type="entry name" value="Ubiquitin-like_domsf"/>
</dbReference>